<dbReference type="KEGG" id="vg:24606921"/>
<protein>
    <submittedName>
        <fullName evidence="2">Uncharacterized protein</fullName>
    </submittedName>
</protein>
<accession>A0A0A0RNF9</accession>
<proteinExistence type="predicted"/>
<evidence type="ECO:0000313" key="3">
    <source>
        <dbReference type="Proteomes" id="UP000030206"/>
    </source>
</evidence>
<dbReference type="GeneID" id="24606921"/>
<keyword evidence="3" id="KW-1185">Reference proteome</keyword>
<feature type="compositionally biased region" description="Polar residues" evidence="1">
    <location>
        <begin position="27"/>
        <end position="37"/>
    </location>
</feature>
<feature type="compositionally biased region" description="Low complexity" evidence="1">
    <location>
        <begin position="10"/>
        <end position="19"/>
    </location>
</feature>
<organism evidence="2 3">
    <name type="scientific">Bacillus phage Mater</name>
    <dbReference type="NCBI Taxonomy" id="1540090"/>
    <lineage>
        <taxon>Viruses</taxon>
        <taxon>Duplodnaviria</taxon>
        <taxon>Heunggongvirae</taxon>
        <taxon>Uroviricota</taxon>
        <taxon>Caudoviricetes</taxon>
        <taxon>Herelleviridae</taxon>
        <taxon>Bastillevirinae</taxon>
        <taxon>Matervirus</taxon>
        <taxon>Matervirus mater</taxon>
    </lineage>
</organism>
<dbReference type="RefSeq" id="YP_009150981.1">
    <property type="nucleotide sequence ID" value="NC_027366.1"/>
</dbReference>
<sequence>MSKEAINFNRTGTTSGRLSSTKENKAGTPQTSNKEDK</sequence>
<gene>
    <name evidence="2" type="ORF">CPT_Mater22</name>
</gene>
<name>A0A0A0RNF9_9CAUD</name>
<dbReference type="EMBL" id="KM236245">
    <property type="protein sequence ID" value="AIW03179.1"/>
    <property type="molecule type" value="Genomic_DNA"/>
</dbReference>
<dbReference type="Proteomes" id="UP000030206">
    <property type="component" value="Segment"/>
</dbReference>
<reference evidence="2 3" key="1">
    <citation type="submission" date="2014-07" db="EMBL/GenBank/DDBJ databases">
        <title>Complete Genome of Bacillus megaterium Myophage Mater.</title>
        <authorList>
            <person name="Lancaster J.C."/>
            <person name="Hodde M.K."/>
            <person name="Hernandez A.C."/>
            <person name="Everett G.F.K."/>
        </authorList>
    </citation>
    <scope>NUCLEOTIDE SEQUENCE [LARGE SCALE GENOMIC DNA]</scope>
</reference>
<evidence type="ECO:0000256" key="1">
    <source>
        <dbReference type="SAM" id="MobiDB-lite"/>
    </source>
</evidence>
<feature type="region of interest" description="Disordered" evidence="1">
    <location>
        <begin position="1"/>
        <end position="37"/>
    </location>
</feature>
<evidence type="ECO:0000313" key="2">
    <source>
        <dbReference type="EMBL" id="AIW03179.1"/>
    </source>
</evidence>